<name>A0ACC6QPV1_9ACTN</name>
<evidence type="ECO:0000313" key="2">
    <source>
        <dbReference type="Proteomes" id="UP001375539"/>
    </source>
</evidence>
<keyword evidence="2" id="KW-1185">Reference proteome</keyword>
<reference evidence="1" key="1">
    <citation type="submission" date="2024-03" db="EMBL/GenBank/DDBJ databases">
        <title>Novel Streptomyces species of biotechnological and ecological value are a feature of Machair soil.</title>
        <authorList>
            <person name="Prole J.R."/>
            <person name="Goodfellow M."/>
            <person name="Allenby N."/>
            <person name="Ward A.C."/>
        </authorList>
    </citation>
    <scope>NUCLEOTIDE SEQUENCE</scope>
    <source>
        <strain evidence="1">MS1.AVA.4</strain>
    </source>
</reference>
<proteinExistence type="predicted"/>
<evidence type="ECO:0000313" key="1">
    <source>
        <dbReference type="EMBL" id="MEJ8660458.1"/>
    </source>
</evidence>
<comment type="caution">
    <text evidence="1">The sequence shown here is derived from an EMBL/GenBank/DDBJ whole genome shotgun (WGS) entry which is preliminary data.</text>
</comment>
<gene>
    <name evidence="1" type="ORF">WKI58_28750</name>
</gene>
<protein>
    <submittedName>
        <fullName evidence="1">WXG100 family type VII secretion target</fullName>
    </submittedName>
</protein>
<organism evidence="1 2">
    <name type="scientific">Streptomyces pratisoli</name>
    <dbReference type="NCBI Taxonomy" id="3139917"/>
    <lineage>
        <taxon>Bacteria</taxon>
        <taxon>Bacillati</taxon>
        <taxon>Actinomycetota</taxon>
        <taxon>Actinomycetes</taxon>
        <taxon>Kitasatosporales</taxon>
        <taxon>Streptomycetaceae</taxon>
        <taxon>Streptomyces</taxon>
    </lineage>
</organism>
<dbReference type="Proteomes" id="UP001375539">
    <property type="component" value="Unassembled WGS sequence"/>
</dbReference>
<accession>A0ACC6QPV1</accession>
<sequence length="134" mass="15007">MTDPKGPGDLRAKRDHLTRLADDLDDMQDRLNQQVQRMDAIVDTIEAGWQGPAGAAYRKFHRAAAEDAVRIREVMKVLEAAVRMSRDGFTETELDVLDRLRQVRVDVNSEVERLSTPNSEPAGTAHPRSGLETL</sequence>
<dbReference type="EMBL" id="JBBKAI010000002">
    <property type="protein sequence ID" value="MEJ8660458.1"/>
    <property type="molecule type" value="Genomic_DNA"/>
</dbReference>